<evidence type="ECO:0000256" key="1">
    <source>
        <dbReference type="SAM" id="MobiDB-lite"/>
    </source>
</evidence>
<sequence length="209" mass="23071">MRLSAGLQSGGSRDAASSPGYFGQSPAVQPAASYGLPRPYNPPVTYNSPARYNPQAVYNLPAPYSPPALYNPPAQYTLPARYTPPAQSHRPIGSPVPYNRPVASYNPPVSYSPHPQYNPPVSYNPPIASYNSPSQDFTVSRQYAGQIDQSPSFQSCQCSSQPHYRCAHCIETLEGGATSPDTVDDYYNEEYYPLMKRRTDSRNRMPVRV</sequence>
<accession>A0A6A5V4L9</accession>
<protein>
    <submittedName>
        <fullName evidence="2">Uncharacterized protein</fullName>
    </submittedName>
</protein>
<feature type="region of interest" description="Disordered" evidence="1">
    <location>
        <begin position="1"/>
        <end position="52"/>
    </location>
</feature>
<dbReference type="Proteomes" id="UP000800036">
    <property type="component" value="Unassembled WGS sequence"/>
</dbReference>
<feature type="compositionally biased region" description="Polar residues" evidence="1">
    <location>
        <begin position="1"/>
        <end position="11"/>
    </location>
</feature>
<keyword evidence="3" id="KW-1185">Reference proteome</keyword>
<dbReference type="AlphaFoldDB" id="A0A6A5V4L9"/>
<evidence type="ECO:0000313" key="2">
    <source>
        <dbReference type="EMBL" id="KAF1971580.1"/>
    </source>
</evidence>
<gene>
    <name evidence="2" type="ORF">BU23DRAFT_176550</name>
</gene>
<reference evidence="2" key="1">
    <citation type="journal article" date="2020" name="Stud. Mycol.">
        <title>101 Dothideomycetes genomes: a test case for predicting lifestyles and emergence of pathogens.</title>
        <authorList>
            <person name="Haridas S."/>
            <person name="Albert R."/>
            <person name="Binder M."/>
            <person name="Bloem J."/>
            <person name="Labutti K."/>
            <person name="Salamov A."/>
            <person name="Andreopoulos B."/>
            <person name="Baker S."/>
            <person name="Barry K."/>
            <person name="Bills G."/>
            <person name="Bluhm B."/>
            <person name="Cannon C."/>
            <person name="Castanera R."/>
            <person name="Culley D."/>
            <person name="Daum C."/>
            <person name="Ezra D."/>
            <person name="Gonzalez J."/>
            <person name="Henrissat B."/>
            <person name="Kuo A."/>
            <person name="Liang C."/>
            <person name="Lipzen A."/>
            <person name="Lutzoni F."/>
            <person name="Magnuson J."/>
            <person name="Mondo S."/>
            <person name="Nolan M."/>
            <person name="Ohm R."/>
            <person name="Pangilinan J."/>
            <person name="Park H.-J."/>
            <person name="Ramirez L."/>
            <person name="Alfaro M."/>
            <person name="Sun H."/>
            <person name="Tritt A."/>
            <person name="Yoshinaga Y."/>
            <person name="Zwiers L.-H."/>
            <person name="Turgeon B."/>
            <person name="Goodwin S."/>
            <person name="Spatafora J."/>
            <person name="Crous P."/>
            <person name="Grigoriev I."/>
        </authorList>
    </citation>
    <scope>NUCLEOTIDE SEQUENCE</scope>
    <source>
        <strain evidence="2">CBS 107.79</strain>
    </source>
</reference>
<name>A0A6A5V4L9_9PLEO</name>
<proteinExistence type="predicted"/>
<organism evidence="2 3">
    <name type="scientific">Bimuria novae-zelandiae CBS 107.79</name>
    <dbReference type="NCBI Taxonomy" id="1447943"/>
    <lineage>
        <taxon>Eukaryota</taxon>
        <taxon>Fungi</taxon>
        <taxon>Dikarya</taxon>
        <taxon>Ascomycota</taxon>
        <taxon>Pezizomycotina</taxon>
        <taxon>Dothideomycetes</taxon>
        <taxon>Pleosporomycetidae</taxon>
        <taxon>Pleosporales</taxon>
        <taxon>Massarineae</taxon>
        <taxon>Didymosphaeriaceae</taxon>
        <taxon>Bimuria</taxon>
    </lineage>
</organism>
<evidence type="ECO:0000313" key="3">
    <source>
        <dbReference type="Proteomes" id="UP000800036"/>
    </source>
</evidence>
<dbReference type="EMBL" id="ML976692">
    <property type="protein sequence ID" value="KAF1971580.1"/>
    <property type="molecule type" value="Genomic_DNA"/>
</dbReference>